<dbReference type="GO" id="GO:0016787">
    <property type="term" value="F:hydrolase activity"/>
    <property type="evidence" value="ECO:0007669"/>
    <property type="project" value="InterPro"/>
</dbReference>
<feature type="domain" description="Beta-lactamase hydrolase-like protein phosphatase-like" evidence="1">
    <location>
        <begin position="6"/>
        <end position="109"/>
    </location>
</feature>
<dbReference type="EMBL" id="UHIC01000001">
    <property type="protein sequence ID" value="SUO96453.1"/>
    <property type="molecule type" value="Genomic_DNA"/>
</dbReference>
<evidence type="ECO:0000259" key="1">
    <source>
        <dbReference type="Pfam" id="PF04273"/>
    </source>
</evidence>
<dbReference type="InterPro" id="IPR029021">
    <property type="entry name" value="Prot-tyrosine_phosphatase-like"/>
</dbReference>
<sequence length="142" mass="15987">METLDKLTTVSPQIQTNELEKLAESDIKHIICHRPDEEENEQPSFEVIEKEAEKVDIKAYHLPVRDGEFPEQAIAKTAEILARAAEQQEKVHMYCRSGTRSTIIWAAIEAQKGTDLESIIDTAANAGYGIGQLRDFLAQYQS</sequence>
<name>A0A380MX26_9GAMM</name>
<dbReference type="Pfam" id="PF04273">
    <property type="entry name" value="BLH_phosphatase"/>
    <property type="match status" value="1"/>
</dbReference>
<keyword evidence="3" id="KW-1185">Reference proteome</keyword>
<evidence type="ECO:0000313" key="3">
    <source>
        <dbReference type="Proteomes" id="UP000254601"/>
    </source>
</evidence>
<protein>
    <submittedName>
        <fullName evidence="2">Uncharacterized protein conserved in bacteria</fullName>
    </submittedName>
</protein>
<dbReference type="Proteomes" id="UP000254601">
    <property type="component" value="Unassembled WGS sequence"/>
</dbReference>
<gene>
    <name evidence="2" type="ORF">NCTC13337_01870</name>
</gene>
<dbReference type="Gene3D" id="3.90.190.10">
    <property type="entry name" value="Protein tyrosine phosphatase superfamily"/>
    <property type="match status" value="1"/>
</dbReference>
<proteinExistence type="predicted"/>
<reference evidence="2 3" key="1">
    <citation type="submission" date="2018-06" db="EMBL/GenBank/DDBJ databases">
        <authorList>
            <consortium name="Pathogen Informatics"/>
            <person name="Doyle S."/>
        </authorList>
    </citation>
    <scope>NUCLEOTIDE SEQUENCE [LARGE SCALE GENOMIC DNA]</scope>
    <source>
        <strain evidence="2 3">NCTC13337</strain>
    </source>
</reference>
<dbReference type="OrthoDB" id="9802771at2"/>
<dbReference type="InterPro" id="IPR005939">
    <property type="entry name" value="BLH_phosphatase-like"/>
</dbReference>
<evidence type="ECO:0000313" key="2">
    <source>
        <dbReference type="EMBL" id="SUO96453.1"/>
    </source>
</evidence>
<dbReference type="AlphaFoldDB" id="A0A380MX26"/>
<dbReference type="RefSeq" id="WP_072576248.1">
    <property type="nucleotide sequence ID" value="NZ_LWHB01000059.1"/>
</dbReference>
<organism evidence="2 3">
    <name type="scientific">Suttonella ornithocola</name>
    <dbReference type="NCBI Taxonomy" id="279832"/>
    <lineage>
        <taxon>Bacteria</taxon>
        <taxon>Pseudomonadati</taxon>
        <taxon>Pseudomonadota</taxon>
        <taxon>Gammaproteobacteria</taxon>
        <taxon>Cardiobacteriales</taxon>
        <taxon>Cardiobacteriaceae</taxon>
        <taxon>Suttonella</taxon>
    </lineage>
</organism>
<accession>A0A380MX26</accession>
<dbReference type="SUPFAM" id="SSF52799">
    <property type="entry name" value="(Phosphotyrosine protein) phosphatases II"/>
    <property type="match status" value="1"/>
</dbReference>
<dbReference type="NCBIfam" id="TIGR01244">
    <property type="entry name" value="TIGR01244 family sulfur transferase"/>
    <property type="match status" value="1"/>
</dbReference>